<organism evidence="2 3">
    <name type="scientific">Bizionia algoritergicola</name>
    <dbReference type="NCBI Taxonomy" id="291187"/>
    <lineage>
        <taxon>Bacteria</taxon>
        <taxon>Pseudomonadati</taxon>
        <taxon>Bacteroidota</taxon>
        <taxon>Flavobacteriia</taxon>
        <taxon>Flavobacteriales</taxon>
        <taxon>Flavobacteriaceae</taxon>
        <taxon>Bizionia</taxon>
    </lineage>
</organism>
<feature type="domain" description="Endonuclease/exonuclease/phosphatase" evidence="1">
    <location>
        <begin position="15"/>
        <end position="321"/>
    </location>
</feature>
<dbReference type="OrthoDB" id="9802724at2"/>
<dbReference type="GO" id="GO:0004519">
    <property type="term" value="F:endonuclease activity"/>
    <property type="evidence" value="ECO:0007669"/>
    <property type="project" value="UniProtKB-KW"/>
</dbReference>
<dbReference type="PANTHER" id="PTHR42834">
    <property type="entry name" value="ENDONUCLEASE/EXONUCLEASE/PHOSPHATASE FAMILY PROTEIN (AFU_ORTHOLOGUE AFUA_3G09210)"/>
    <property type="match status" value="1"/>
</dbReference>
<dbReference type="InterPro" id="IPR005135">
    <property type="entry name" value="Endo/exonuclease/phosphatase"/>
</dbReference>
<keyword evidence="2" id="KW-0255">Endonuclease</keyword>
<reference evidence="2 3" key="1">
    <citation type="submission" date="2019-08" db="EMBL/GenBank/DDBJ databases">
        <title>Genomes of Antarctic Bizionia species.</title>
        <authorList>
            <person name="Bowman J.P."/>
        </authorList>
    </citation>
    <scope>NUCLEOTIDE SEQUENCE [LARGE SCALE GENOMIC DNA]</scope>
    <source>
        <strain evidence="2 3">APA-1</strain>
    </source>
</reference>
<accession>A0A5D0R042</accession>
<dbReference type="EMBL" id="VSKL01000001">
    <property type="protein sequence ID" value="TYB74902.1"/>
    <property type="molecule type" value="Genomic_DNA"/>
</dbReference>
<dbReference type="Pfam" id="PF19580">
    <property type="entry name" value="Exo_endo_phos_3"/>
    <property type="match status" value="1"/>
</dbReference>
<keyword evidence="2" id="KW-0540">Nuclease</keyword>
<name>A0A5D0R042_9FLAO</name>
<dbReference type="AlphaFoldDB" id="A0A5D0R042"/>
<gene>
    <name evidence="2" type="ORF">ES675_01830</name>
</gene>
<evidence type="ECO:0000313" key="2">
    <source>
        <dbReference type="EMBL" id="TYB74902.1"/>
    </source>
</evidence>
<proteinExistence type="predicted"/>
<sequence length="321" mass="37325">MTSTQKSADSPDTFTIAFYNTENLFDIYNDRSKHDRDYLPNSERRWTKKRYHNKLQKLGLAISKIGDTETENAPSIIGLAEVENGKVIRDLLDTSHLKNTPYDYVHFNSKDERGMDVALIYNTTEFTVTHSEIYAIQFERPEGGDDFTRDILLVTGMLQGETISLLVNHWSSRREGTQLSEVKRLQASEKVSEIIKDIQAKQADAKIIIMGDFNDDPHCKSITQLIENNNLFNPMNTLRSYNRGSLVHHRKWHLFDQIMFTMPFFESRENHLEFDSAHIFDADFLKEYKGRYKGTPFRTYAGEKHKGGYSDHFPVYMTLKK</sequence>
<evidence type="ECO:0000259" key="1">
    <source>
        <dbReference type="Pfam" id="PF19580"/>
    </source>
</evidence>
<dbReference type="SUPFAM" id="SSF56219">
    <property type="entry name" value="DNase I-like"/>
    <property type="match status" value="1"/>
</dbReference>
<dbReference type="Proteomes" id="UP000324358">
    <property type="component" value="Unassembled WGS sequence"/>
</dbReference>
<evidence type="ECO:0000313" key="3">
    <source>
        <dbReference type="Proteomes" id="UP000324358"/>
    </source>
</evidence>
<dbReference type="RefSeq" id="WP_066249472.1">
    <property type="nucleotide sequence ID" value="NZ_VSKL01000001.1"/>
</dbReference>
<keyword evidence="3" id="KW-1185">Reference proteome</keyword>
<comment type="caution">
    <text evidence="2">The sequence shown here is derived from an EMBL/GenBank/DDBJ whole genome shotgun (WGS) entry which is preliminary data.</text>
</comment>
<dbReference type="InterPro" id="IPR036691">
    <property type="entry name" value="Endo/exonu/phosph_ase_sf"/>
</dbReference>
<dbReference type="PANTHER" id="PTHR42834:SF1">
    <property type="entry name" value="ENDONUCLEASE_EXONUCLEASE_PHOSPHATASE FAMILY PROTEIN (AFU_ORTHOLOGUE AFUA_3G09210)"/>
    <property type="match status" value="1"/>
</dbReference>
<protein>
    <submittedName>
        <fullName evidence="2">Endonuclease</fullName>
    </submittedName>
</protein>
<dbReference type="Gene3D" id="3.60.10.10">
    <property type="entry name" value="Endonuclease/exonuclease/phosphatase"/>
    <property type="match status" value="1"/>
</dbReference>
<keyword evidence="2" id="KW-0378">Hydrolase</keyword>